<evidence type="ECO:0000313" key="1">
    <source>
        <dbReference type="EMBL" id="MFF9886121.1"/>
    </source>
</evidence>
<evidence type="ECO:0000313" key="2">
    <source>
        <dbReference type="Proteomes" id="UP001603418"/>
    </source>
</evidence>
<name>A0ABW6Z5Z4_9ACTN</name>
<proteinExistence type="predicted"/>
<keyword evidence="2" id="KW-1185">Reference proteome</keyword>
<dbReference type="Proteomes" id="UP001603418">
    <property type="component" value="Unassembled WGS sequence"/>
</dbReference>
<dbReference type="RefSeq" id="WP_157855628.1">
    <property type="nucleotide sequence ID" value="NZ_JBFACJ010000021.1"/>
</dbReference>
<organism evidence="1 2">
    <name type="scientific">Streptomyces eurythermus</name>
    <dbReference type="NCBI Taxonomy" id="42237"/>
    <lineage>
        <taxon>Bacteria</taxon>
        <taxon>Bacillati</taxon>
        <taxon>Actinomycetota</taxon>
        <taxon>Actinomycetes</taxon>
        <taxon>Kitasatosporales</taxon>
        <taxon>Streptomycetaceae</taxon>
        <taxon>Streptomyces</taxon>
    </lineage>
</organism>
<reference evidence="1 2" key="1">
    <citation type="submission" date="2024-10" db="EMBL/GenBank/DDBJ databases">
        <title>The Natural Products Discovery Center: Release of the First 8490 Sequenced Strains for Exploring Actinobacteria Biosynthetic Diversity.</title>
        <authorList>
            <person name="Kalkreuter E."/>
            <person name="Kautsar S.A."/>
            <person name="Yang D."/>
            <person name="Bader C.D."/>
            <person name="Teijaro C.N."/>
            <person name="Fluegel L."/>
            <person name="Davis C.M."/>
            <person name="Simpson J.R."/>
            <person name="Lauterbach L."/>
            <person name="Steele A.D."/>
            <person name="Gui C."/>
            <person name="Meng S."/>
            <person name="Li G."/>
            <person name="Viehrig K."/>
            <person name="Ye F."/>
            <person name="Su P."/>
            <person name="Kiefer A.F."/>
            <person name="Nichols A."/>
            <person name="Cepeda A.J."/>
            <person name="Yan W."/>
            <person name="Fan B."/>
            <person name="Jiang Y."/>
            <person name="Adhikari A."/>
            <person name="Zheng C.-J."/>
            <person name="Schuster L."/>
            <person name="Cowan T.M."/>
            <person name="Smanski M.J."/>
            <person name="Chevrette M.G."/>
            <person name="De Carvalho L.P.S."/>
            <person name="Shen B."/>
        </authorList>
    </citation>
    <scope>NUCLEOTIDE SEQUENCE [LARGE SCALE GENOMIC DNA]</scope>
    <source>
        <strain evidence="1 2">NPDC013366</strain>
    </source>
</reference>
<accession>A0ABW6Z5Z4</accession>
<gene>
    <name evidence="1" type="ORF">ACF1HC_31675</name>
</gene>
<comment type="caution">
    <text evidence="1">The sequence shown here is derived from an EMBL/GenBank/DDBJ whole genome shotgun (WGS) entry which is preliminary data.</text>
</comment>
<sequence>MRDPRGDLLAAAVEMQPQPVAVPSPRSAVLDAEHASVIGTVEAALDSAPDDTGRLVVAGDAYTTWTLEHPDAPHEANRRLPLLTGILRRKRWSSSSPSTGRIRQRKRRYWPRCEGVAVAMVGRWLSVDPRNLQRRHLRWHAVLQSLAAGDLDDARRRADTELHDSDVGMRAATDWRLLLIGKAPARLTDLAHIHCLLAEPGGWAQVFHTFQLALALSVAGDSDGLTALAARAARDSRPPYATVLTPVADALARITAGHPGKAVDLLVRLGDRTEHLGGVRVEREIIQDALARALVDAGHPDRAAHLLHHRVTSRRHHTYEELLLTQQPAALPWRCWDRSDCRRGDG</sequence>
<dbReference type="EMBL" id="JBICBM010000018">
    <property type="protein sequence ID" value="MFF9886121.1"/>
    <property type="molecule type" value="Genomic_DNA"/>
</dbReference>
<protein>
    <submittedName>
        <fullName evidence="1">Uncharacterized protein</fullName>
    </submittedName>
</protein>